<dbReference type="SUPFAM" id="SSF53335">
    <property type="entry name" value="S-adenosyl-L-methionine-dependent methyltransferases"/>
    <property type="match status" value="1"/>
</dbReference>
<protein>
    <submittedName>
        <fullName evidence="2">N-6 DNA methylase</fullName>
    </submittedName>
</protein>
<keyword evidence="3" id="KW-1185">Reference proteome</keyword>
<dbReference type="InterPro" id="IPR029063">
    <property type="entry name" value="SAM-dependent_MTases_sf"/>
</dbReference>
<sequence length="285" mass="30084">MTTRGASATAVRVAEAVAGEWYGADSSGRLDVPFGVVATLALVNLPVSDHDVAGQLRALGQRDFACWARGVRRSVLNARPDLVHLVYPLMGWLFDAGEAVEATAKSVADAALAAGQLDVTGTLERFDVDLLGIVLTALKAGGATKARAQIYTPTDVADAVAALQFADAEIRFGQSVCDPAVGTGGLFRAAAKILLSRGFDPGDLVWMGCDVDELAIAGAAVNSLLWGLGTDVLLHVGNSLQGDWIKEAQERRAEVLGIASSTRQVKSILGIFSRDEFWRRYDSAN</sequence>
<dbReference type="InterPro" id="IPR003356">
    <property type="entry name" value="DNA_methylase_A-5"/>
</dbReference>
<keyword evidence="2" id="KW-0489">Methyltransferase</keyword>
<feature type="domain" description="DNA methylase adenine-specific" evidence="1">
    <location>
        <begin position="143"/>
        <end position="247"/>
    </location>
</feature>
<dbReference type="Gene3D" id="3.40.50.150">
    <property type="entry name" value="Vaccinia Virus protein VP39"/>
    <property type="match status" value="1"/>
</dbReference>
<gene>
    <name evidence="2" type="ORF">GCM10023214_05300</name>
</gene>
<dbReference type="Proteomes" id="UP001500192">
    <property type="component" value="Unassembled WGS sequence"/>
</dbReference>
<dbReference type="EMBL" id="BAABIB010000013">
    <property type="protein sequence ID" value="GAA5152867.1"/>
    <property type="molecule type" value="Genomic_DNA"/>
</dbReference>
<keyword evidence="2" id="KW-0808">Transferase</keyword>
<name>A0ABP9PZP2_9PSEU</name>
<evidence type="ECO:0000259" key="1">
    <source>
        <dbReference type="Pfam" id="PF02384"/>
    </source>
</evidence>
<organism evidence="2 3">
    <name type="scientific">Amycolatopsis dongchuanensis</name>
    <dbReference type="NCBI Taxonomy" id="1070866"/>
    <lineage>
        <taxon>Bacteria</taxon>
        <taxon>Bacillati</taxon>
        <taxon>Actinomycetota</taxon>
        <taxon>Actinomycetes</taxon>
        <taxon>Pseudonocardiales</taxon>
        <taxon>Pseudonocardiaceae</taxon>
        <taxon>Amycolatopsis</taxon>
    </lineage>
</organism>
<proteinExistence type="predicted"/>
<evidence type="ECO:0000313" key="2">
    <source>
        <dbReference type="EMBL" id="GAA5152867.1"/>
    </source>
</evidence>
<evidence type="ECO:0000313" key="3">
    <source>
        <dbReference type="Proteomes" id="UP001500192"/>
    </source>
</evidence>
<dbReference type="GO" id="GO:0008168">
    <property type="term" value="F:methyltransferase activity"/>
    <property type="evidence" value="ECO:0007669"/>
    <property type="project" value="UniProtKB-KW"/>
</dbReference>
<dbReference type="GO" id="GO:0032259">
    <property type="term" value="P:methylation"/>
    <property type="evidence" value="ECO:0007669"/>
    <property type="project" value="UniProtKB-KW"/>
</dbReference>
<dbReference type="Pfam" id="PF02384">
    <property type="entry name" value="N6_Mtase"/>
    <property type="match status" value="1"/>
</dbReference>
<dbReference type="RefSeq" id="WP_346051837.1">
    <property type="nucleotide sequence ID" value="NZ_BAABIB010000013.1"/>
</dbReference>
<accession>A0ABP9PZP2</accession>
<comment type="caution">
    <text evidence="2">The sequence shown here is derived from an EMBL/GenBank/DDBJ whole genome shotgun (WGS) entry which is preliminary data.</text>
</comment>
<reference evidence="3" key="1">
    <citation type="journal article" date="2019" name="Int. J. Syst. Evol. Microbiol.">
        <title>The Global Catalogue of Microorganisms (GCM) 10K type strain sequencing project: providing services to taxonomists for standard genome sequencing and annotation.</title>
        <authorList>
            <consortium name="The Broad Institute Genomics Platform"/>
            <consortium name="The Broad Institute Genome Sequencing Center for Infectious Disease"/>
            <person name="Wu L."/>
            <person name="Ma J."/>
        </authorList>
    </citation>
    <scope>NUCLEOTIDE SEQUENCE [LARGE SCALE GENOMIC DNA]</scope>
    <source>
        <strain evidence="3">JCM 18054</strain>
    </source>
</reference>